<dbReference type="AlphaFoldDB" id="B0KV36"/>
<sequence length="197" mass="21994">MVLMVCGLQEIRWVCGSLQPLRVERNPLQMGLMSFFKRRSEPAPKVYPVSSPAVTDLVADVCSALKAQYQLLCGGEDRGNPPLVHWTNDGKPIIDLWLMGYISGFYDAASQSRGCPFELNALELIFCVFYGEEDASAAVAQYHVVRMALKSDSEAAKLFGFDEFEEGMLSGGNELFEWLSKKIQCPLKVYKRYSGMA</sequence>
<protein>
    <submittedName>
        <fullName evidence="1">Uncharacterized protein</fullName>
    </submittedName>
</protein>
<gene>
    <name evidence="1" type="ordered locus">PputGB1_4383</name>
</gene>
<proteinExistence type="predicted"/>
<dbReference type="HOGENOM" id="CLU_1383109_0_0_6"/>
<dbReference type="Proteomes" id="UP000002157">
    <property type="component" value="Chromosome"/>
</dbReference>
<accession>B0KV36</accession>
<dbReference type="EMBL" id="CP000926">
    <property type="protein sequence ID" value="ABZ00272.1"/>
    <property type="molecule type" value="Genomic_DNA"/>
</dbReference>
<evidence type="ECO:0000313" key="1">
    <source>
        <dbReference type="EMBL" id="ABZ00272.1"/>
    </source>
</evidence>
<dbReference type="KEGG" id="ppg:PputGB1_4383"/>
<evidence type="ECO:0000313" key="2">
    <source>
        <dbReference type="Proteomes" id="UP000002157"/>
    </source>
</evidence>
<organism evidence="1 2">
    <name type="scientific">Pseudomonas putida (strain GB-1)</name>
    <dbReference type="NCBI Taxonomy" id="76869"/>
    <lineage>
        <taxon>Bacteria</taxon>
        <taxon>Pseudomonadati</taxon>
        <taxon>Pseudomonadota</taxon>
        <taxon>Gammaproteobacteria</taxon>
        <taxon>Pseudomonadales</taxon>
        <taxon>Pseudomonadaceae</taxon>
        <taxon>Pseudomonas</taxon>
    </lineage>
</organism>
<reference evidence="1 2" key="1">
    <citation type="submission" date="2008-01" db="EMBL/GenBank/DDBJ databases">
        <title>Complete sequence of Pseudomonas putida GB-1.</title>
        <authorList>
            <consortium name="US DOE Joint Genome Institute"/>
            <person name="Copeland A."/>
            <person name="Lucas S."/>
            <person name="Lapidus A."/>
            <person name="Barry K."/>
            <person name="Glavina del Rio T."/>
            <person name="Dalin E."/>
            <person name="Tice H."/>
            <person name="Pitluck S."/>
            <person name="Bruce D."/>
            <person name="Goodwin L."/>
            <person name="Chertkov O."/>
            <person name="Brettin T."/>
            <person name="Detter J.C."/>
            <person name="Han C."/>
            <person name="Kuske C.R."/>
            <person name="Schmutz J."/>
            <person name="Larimer F."/>
            <person name="Land M."/>
            <person name="Hauser L."/>
            <person name="Kyrpides N."/>
            <person name="Kim E."/>
            <person name="McCarthy J.K."/>
            <person name="Richardson P."/>
        </authorList>
    </citation>
    <scope>NUCLEOTIDE SEQUENCE [LARGE SCALE GENOMIC DNA]</scope>
    <source>
        <strain evidence="1 2">GB-1</strain>
    </source>
</reference>
<name>B0KV36_PSEPG</name>